<dbReference type="SMART" id="SM00478">
    <property type="entry name" value="ENDO3c"/>
    <property type="match status" value="1"/>
</dbReference>
<evidence type="ECO:0000256" key="10">
    <source>
        <dbReference type="ARBA" id="ARBA00023204"/>
    </source>
</evidence>
<comment type="cofactor">
    <cofactor evidence="1">
        <name>[4Fe-4S] cluster</name>
        <dbReference type="ChEBI" id="CHEBI:49883"/>
    </cofactor>
</comment>
<protein>
    <recommendedName>
        <fullName evidence="3">DNA-(apurinic or apyrimidinic site) lyase</fullName>
        <ecNumber evidence="3">4.2.99.18</ecNumber>
    </recommendedName>
</protein>
<evidence type="ECO:0000256" key="3">
    <source>
        <dbReference type="ARBA" id="ARBA00012720"/>
    </source>
</evidence>
<evidence type="ECO:0000256" key="12">
    <source>
        <dbReference type="ARBA" id="ARBA00023295"/>
    </source>
</evidence>
<evidence type="ECO:0000256" key="13">
    <source>
        <dbReference type="ARBA" id="ARBA00044632"/>
    </source>
</evidence>
<keyword evidence="5" id="KW-0479">Metal-binding</keyword>
<dbReference type="GO" id="GO:0051539">
    <property type="term" value="F:4 iron, 4 sulfur cluster binding"/>
    <property type="evidence" value="ECO:0007669"/>
    <property type="project" value="UniProtKB-KW"/>
</dbReference>
<gene>
    <name evidence="16" type="ORF">PhCBS80983_g05660</name>
</gene>
<organism evidence="16 17">
    <name type="scientific">Powellomyces hirtus</name>
    <dbReference type="NCBI Taxonomy" id="109895"/>
    <lineage>
        <taxon>Eukaryota</taxon>
        <taxon>Fungi</taxon>
        <taxon>Fungi incertae sedis</taxon>
        <taxon>Chytridiomycota</taxon>
        <taxon>Chytridiomycota incertae sedis</taxon>
        <taxon>Chytridiomycetes</taxon>
        <taxon>Spizellomycetales</taxon>
        <taxon>Powellomycetaceae</taxon>
        <taxon>Powellomyces</taxon>
    </lineage>
</organism>
<evidence type="ECO:0000259" key="15">
    <source>
        <dbReference type="SMART" id="SM00478"/>
    </source>
</evidence>
<dbReference type="AlphaFoldDB" id="A0A507DUT3"/>
<evidence type="ECO:0000256" key="9">
    <source>
        <dbReference type="ARBA" id="ARBA00023014"/>
    </source>
</evidence>
<evidence type="ECO:0000256" key="6">
    <source>
        <dbReference type="ARBA" id="ARBA00022763"/>
    </source>
</evidence>
<dbReference type="InterPro" id="IPR023170">
    <property type="entry name" value="HhH_base_excis_C"/>
</dbReference>
<dbReference type="EMBL" id="QEAQ01000131">
    <property type="protein sequence ID" value="TPX54967.1"/>
    <property type="molecule type" value="Genomic_DNA"/>
</dbReference>
<dbReference type="InterPro" id="IPR003265">
    <property type="entry name" value="HhH-GPD_domain"/>
</dbReference>
<comment type="caution">
    <text evidence="16">The sequence shown here is derived from an EMBL/GenBank/DDBJ whole genome shotgun (WGS) entry which is preliminary data.</text>
</comment>
<dbReference type="Gene3D" id="1.10.340.30">
    <property type="entry name" value="Hypothetical protein, domain 2"/>
    <property type="match status" value="1"/>
</dbReference>
<comment type="catalytic activity">
    <reaction evidence="13">
        <text>2'-deoxyribonucleotide-(2'-deoxyribose 5'-phosphate)-2'-deoxyribonucleotide-DNA = a 3'-end 2'-deoxyribonucleotide-(2,3-dehydro-2,3-deoxyribose 5'-phosphate)-DNA + a 5'-end 5'-phospho-2'-deoxyribonucleoside-DNA + H(+)</text>
        <dbReference type="Rhea" id="RHEA:66592"/>
        <dbReference type="Rhea" id="RHEA-COMP:13180"/>
        <dbReference type="Rhea" id="RHEA-COMP:16897"/>
        <dbReference type="Rhea" id="RHEA-COMP:17067"/>
        <dbReference type="ChEBI" id="CHEBI:15378"/>
        <dbReference type="ChEBI" id="CHEBI:136412"/>
        <dbReference type="ChEBI" id="CHEBI:157695"/>
        <dbReference type="ChEBI" id="CHEBI:167181"/>
        <dbReference type="EC" id="4.2.99.18"/>
    </reaction>
</comment>
<keyword evidence="12" id="KW-0326">Glycosidase</keyword>
<dbReference type="GO" id="GO:0140078">
    <property type="term" value="F:class I DNA-(apurinic or apyrimidinic site) endonuclease activity"/>
    <property type="evidence" value="ECO:0007669"/>
    <property type="project" value="UniProtKB-EC"/>
</dbReference>
<evidence type="ECO:0000256" key="5">
    <source>
        <dbReference type="ARBA" id="ARBA00022723"/>
    </source>
</evidence>
<evidence type="ECO:0000256" key="2">
    <source>
        <dbReference type="ARBA" id="ARBA00008343"/>
    </source>
</evidence>
<dbReference type="Gene3D" id="1.10.1670.10">
    <property type="entry name" value="Helix-hairpin-Helix base-excision DNA repair enzymes (C-terminal)"/>
    <property type="match status" value="1"/>
</dbReference>
<dbReference type="PANTHER" id="PTHR43286:SF1">
    <property type="entry name" value="ENDONUCLEASE III-LIKE PROTEIN 1"/>
    <property type="match status" value="1"/>
</dbReference>
<keyword evidence="8" id="KW-0408">Iron</keyword>
<dbReference type="GO" id="GO:0005634">
    <property type="term" value="C:nucleus"/>
    <property type="evidence" value="ECO:0007669"/>
    <property type="project" value="TreeGrafter"/>
</dbReference>
<reference evidence="16 17" key="1">
    <citation type="journal article" date="2019" name="Sci. Rep.">
        <title>Comparative genomics of chytrid fungi reveal insights into the obligate biotrophic and pathogenic lifestyle of Synchytrium endobioticum.</title>
        <authorList>
            <person name="van de Vossenberg B.T.L.H."/>
            <person name="Warris S."/>
            <person name="Nguyen H.D.T."/>
            <person name="van Gent-Pelzer M.P.E."/>
            <person name="Joly D.L."/>
            <person name="van de Geest H.C."/>
            <person name="Bonants P.J.M."/>
            <person name="Smith D.S."/>
            <person name="Levesque C.A."/>
            <person name="van der Lee T.A.J."/>
        </authorList>
    </citation>
    <scope>NUCLEOTIDE SEQUENCE [LARGE SCALE GENOMIC DNA]</scope>
    <source>
        <strain evidence="16 17">CBS 809.83</strain>
    </source>
</reference>
<evidence type="ECO:0000313" key="17">
    <source>
        <dbReference type="Proteomes" id="UP000318582"/>
    </source>
</evidence>
<keyword evidence="17" id="KW-1185">Reference proteome</keyword>
<dbReference type="GO" id="GO:0006289">
    <property type="term" value="P:nucleotide-excision repair"/>
    <property type="evidence" value="ECO:0007669"/>
    <property type="project" value="TreeGrafter"/>
</dbReference>
<comment type="similarity">
    <text evidence="2">Belongs to the Nth/MutY family.</text>
</comment>
<dbReference type="GO" id="GO:0000703">
    <property type="term" value="F:oxidized pyrimidine nucleobase lesion DNA N-glycosylase activity"/>
    <property type="evidence" value="ECO:0007669"/>
    <property type="project" value="UniProtKB-ARBA"/>
</dbReference>
<dbReference type="SUPFAM" id="SSF48150">
    <property type="entry name" value="DNA-glycosylase"/>
    <property type="match status" value="1"/>
</dbReference>
<feature type="domain" description="HhH-GPD" evidence="15">
    <location>
        <begin position="202"/>
        <end position="353"/>
    </location>
</feature>
<keyword evidence="11" id="KW-0456">Lyase</keyword>
<dbReference type="GO" id="GO:0003677">
    <property type="term" value="F:DNA binding"/>
    <property type="evidence" value="ECO:0007669"/>
    <property type="project" value="InterPro"/>
</dbReference>
<dbReference type="STRING" id="109895.A0A507DUT3"/>
<evidence type="ECO:0000256" key="14">
    <source>
        <dbReference type="SAM" id="MobiDB-lite"/>
    </source>
</evidence>
<dbReference type="GO" id="GO:0006285">
    <property type="term" value="P:base-excision repair, AP site formation"/>
    <property type="evidence" value="ECO:0007669"/>
    <property type="project" value="UniProtKB-ARBA"/>
</dbReference>
<dbReference type="Pfam" id="PF00730">
    <property type="entry name" value="HhH-GPD"/>
    <property type="match status" value="1"/>
</dbReference>
<keyword evidence="7" id="KW-0378">Hydrolase</keyword>
<name>A0A507DUT3_9FUNG</name>
<keyword evidence="4" id="KW-0004">4Fe-4S</keyword>
<dbReference type="InterPro" id="IPR011257">
    <property type="entry name" value="DNA_glycosylase"/>
</dbReference>
<feature type="compositionally biased region" description="Low complexity" evidence="14">
    <location>
        <begin position="36"/>
        <end position="53"/>
    </location>
</feature>
<accession>A0A507DUT3</accession>
<dbReference type="InterPro" id="IPR004036">
    <property type="entry name" value="Endonuclease-III-like_CS2"/>
</dbReference>
<keyword evidence="9" id="KW-0411">Iron-sulfur</keyword>
<evidence type="ECO:0000313" key="16">
    <source>
        <dbReference type="EMBL" id="TPX54967.1"/>
    </source>
</evidence>
<dbReference type="GO" id="GO:0046872">
    <property type="term" value="F:metal ion binding"/>
    <property type="evidence" value="ECO:0007669"/>
    <property type="project" value="UniProtKB-KW"/>
</dbReference>
<dbReference type="InterPro" id="IPR000445">
    <property type="entry name" value="HhH_motif"/>
</dbReference>
<sequence length="381" mass="41565">MARPGLRPRVARPLGNSITATPLTAIPTFSRKVKQQRSAAGASAAKRTSAKGAVQKVTSLPRSRRIYKHVEISYQDDDKSELITIKTEGGANEEDVIKKELILVKEETFSEESPGQVEDMKFKLEKKLKLDSAFAALVQAEGDKEASLSPNWTQEHQEVYAAIEAYRKGVVAPVDWCGCSSLGRQEFGDKVYRFEVLVALILSAQTPDLKLGPVMKTLQAKFPDGMTPAAFLATDLDNIKACLQTIGMQNQKTKALMGTSAMCVELYGGDIPPTFEKLQALPGVGPKIAALVMSNAWKENVAIGVDTHVHRIANRLGWVATRTPEHTMRALQLVMPRKLWGPVNPLLVGFGQTLCSAVNPGCATCPVKERCPKIGTKSRKK</sequence>
<keyword evidence="6" id="KW-0227">DNA damage</keyword>
<dbReference type="InterPro" id="IPR004035">
    <property type="entry name" value="Endouclease-III_FeS-bd_BS"/>
</dbReference>
<dbReference type="PANTHER" id="PTHR43286">
    <property type="entry name" value="ENDONUCLEASE III-LIKE PROTEIN 1"/>
    <property type="match status" value="1"/>
</dbReference>
<evidence type="ECO:0000256" key="1">
    <source>
        <dbReference type="ARBA" id="ARBA00001966"/>
    </source>
</evidence>
<dbReference type="PROSITE" id="PS00764">
    <property type="entry name" value="ENDONUCLEASE_III_1"/>
    <property type="match status" value="1"/>
</dbReference>
<evidence type="ECO:0000256" key="8">
    <source>
        <dbReference type="ARBA" id="ARBA00023004"/>
    </source>
</evidence>
<dbReference type="FunFam" id="1.10.340.30:FF:000001">
    <property type="entry name" value="Endonuclease III"/>
    <property type="match status" value="1"/>
</dbReference>
<keyword evidence="10" id="KW-0234">DNA repair</keyword>
<dbReference type="PROSITE" id="PS01155">
    <property type="entry name" value="ENDONUCLEASE_III_2"/>
    <property type="match status" value="1"/>
</dbReference>
<feature type="region of interest" description="Disordered" evidence="14">
    <location>
        <begin position="29"/>
        <end position="57"/>
    </location>
</feature>
<dbReference type="Proteomes" id="UP000318582">
    <property type="component" value="Unassembled WGS sequence"/>
</dbReference>
<proteinExistence type="inferred from homology"/>
<evidence type="ECO:0000256" key="11">
    <source>
        <dbReference type="ARBA" id="ARBA00023239"/>
    </source>
</evidence>
<evidence type="ECO:0000256" key="4">
    <source>
        <dbReference type="ARBA" id="ARBA00022485"/>
    </source>
</evidence>
<evidence type="ECO:0000256" key="7">
    <source>
        <dbReference type="ARBA" id="ARBA00022801"/>
    </source>
</evidence>
<dbReference type="CDD" id="cd00056">
    <property type="entry name" value="ENDO3c"/>
    <property type="match status" value="1"/>
</dbReference>
<dbReference type="Pfam" id="PF00633">
    <property type="entry name" value="HHH"/>
    <property type="match status" value="1"/>
</dbReference>
<dbReference type="EC" id="4.2.99.18" evidence="3"/>